<reference evidence="2" key="1">
    <citation type="submission" date="2020-11" db="EMBL/GenBank/DDBJ databases">
        <title>Sequencing the genomes of 1000 actinobacteria strains.</title>
        <authorList>
            <person name="Klenk H.-P."/>
        </authorList>
    </citation>
    <scope>NUCLEOTIDE SEQUENCE</scope>
    <source>
        <strain evidence="2">DSM 45356</strain>
    </source>
</reference>
<sequence>MWPNGHGPKGDRTAPSTEEGIARSDAMLNGARYRPLPNSMEQVAREVQLKVVFPVTGCSPTRRKDARARTYHHVVW</sequence>
<proteinExistence type="predicted"/>
<evidence type="ECO:0000313" key="3">
    <source>
        <dbReference type="Proteomes" id="UP000622552"/>
    </source>
</evidence>
<feature type="region of interest" description="Disordered" evidence="1">
    <location>
        <begin position="1"/>
        <end position="33"/>
    </location>
</feature>
<keyword evidence="3" id="KW-1185">Reference proteome</keyword>
<evidence type="ECO:0000313" key="2">
    <source>
        <dbReference type="EMBL" id="MBG6135625.1"/>
    </source>
</evidence>
<dbReference type="Proteomes" id="UP000622552">
    <property type="component" value="Unassembled WGS sequence"/>
</dbReference>
<evidence type="ECO:0000256" key="1">
    <source>
        <dbReference type="SAM" id="MobiDB-lite"/>
    </source>
</evidence>
<gene>
    <name evidence="2" type="ORF">IW245_001819</name>
</gene>
<accession>A0A8J7GBQ1</accession>
<dbReference type="AlphaFoldDB" id="A0A8J7GBQ1"/>
<comment type="caution">
    <text evidence="2">The sequence shown here is derived from an EMBL/GenBank/DDBJ whole genome shotgun (WGS) entry which is preliminary data.</text>
</comment>
<organism evidence="2 3">
    <name type="scientific">Longispora fulva</name>
    <dbReference type="NCBI Taxonomy" id="619741"/>
    <lineage>
        <taxon>Bacteria</taxon>
        <taxon>Bacillati</taxon>
        <taxon>Actinomycetota</taxon>
        <taxon>Actinomycetes</taxon>
        <taxon>Micromonosporales</taxon>
        <taxon>Micromonosporaceae</taxon>
        <taxon>Longispora</taxon>
    </lineage>
</organism>
<dbReference type="EMBL" id="JADOUF010000001">
    <property type="protein sequence ID" value="MBG6135625.1"/>
    <property type="molecule type" value="Genomic_DNA"/>
</dbReference>
<name>A0A8J7GBQ1_9ACTN</name>
<protein>
    <submittedName>
        <fullName evidence="2">Uncharacterized protein</fullName>
    </submittedName>
</protein>